<dbReference type="PANTHER" id="PTHR11783">
    <property type="entry name" value="SULFOTRANSFERASE SULT"/>
    <property type="match status" value="1"/>
</dbReference>
<dbReference type="GO" id="GO:0008146">
    <property type="term" value="F:sulfotransferase activity"/>
    <property type="evidence" value="ECO:0007669"/>
    <property type="project" value="InterPro"/>
</dbReference>
<dbReference type="InterPro" id="IPR000863">
    <property type="entry name" value="Sulfotransferase_dom"/>
</dbReference>
<accession>A0A6A4WP09</accession>
<dbReference type="Gene3D" id="3.40.50.300">
    <property type="entry name" value="P-loop containing nucleotide triphosphate hydrolases"/>
    <property type="match status" value="2"/>
</dbReference>
<evidence type="ECO:0000259" key="3">
    <source>
        <dbReference type="Pfam" id="PF00685"/>
    </source>
</evidence>
<organism evidence="4 5">
    <name type="scientific">Amphibalanus amphitrite</name>
    <name type="common">Striped barnacle</name>
    <name type="synonym">Balanus amphitrite</name>
    <dbReference type="NCBI Taxonomy" id="1232801"/>
    <lineage>
        <taxon>Eukaryota</taxon>
        <taxon>Metazoa</taxon>
        <taxon>Ecdysozoa</taxon>
        <taxon>Arthropoda</taxon>
        <taxon>Crustacea</taxon>
        <taxon>Multicrustacea</taxon>
        <taxon>Cirripedia</taxon>
        <taxon>Thoracica</taxon>
        <taxon>Thoracicalcarea</taxon>
        <taxon>Balanomorpha</taxon>
        <taxon>Balanoidea</taxon>
        <taxon>Balanidae</taxon>
        <taxon>Amphibalaninae</taxon>
        <taxon>Amphibalanus</taxon>
    </lineage>
</organism>
<feature type="domain" description="Sulfotransferase" evidence="3">
    <location>
        <begin position="171"/>
        <end position="299"/>
    </location>
</feature>
<evidence type="ECO:0000313" key="5">
    <source>
        <dbReference type="Proteomes" id="UP000440578"/>
    </source>
</evidence>
<dbReference type="InterPro" id="IPR027417">
    <property type="entry name" value="P-loop_NTPase"/>
</dbReference>
<sequence>MAEELFRRWPVSEEKRRRMDAAYPVFAGDGGQAPFGPSGYMLPVDAEPFLRQYVQTPVDPGDVWIVTLPKCGTTWTQEMVWLIQNDCDYKGAQCLLCPDRYQFLEIACISAPHQREEVRQGNNPISKRNMFSRVEERPKPWFVKTHLPLHYCPPALLERGKVQPYSEVNQLPYFPHVLEAWKQRHNPNLLFLFFEDMKRDLRGTIQKVADFLGKSLTKEQLDGLEFNLHFDSMKKNPWVNKSMAYAYSPLTAEELEAMAAKEPPPQFMRKGQTGDWKNHMSQQTSDKMDAWIQRELAGSDLKFITG</sequence>
<dbReference type="AlphaFoldDB" id="A0A6A4WP09"/>
<dbReference type="Pfam" id="PF00685">
    <property type="entry name" value="Sulfotransfer_1"/>
    <property type="match status" value="2"/>
</dbReference>
<evidence type="ECO:0000256" key="1">
    <source>
        <dbReference type="ARBA" id="ARBA00005771"/>
    </source>
</evidence>
<evidence type="ECO:0000313" key="4">
    <source>
        <dbReference type="EMBL" id="KAF0305470.1"/>
    </source>
</evidence>
<dbReference type="Proteomes" id="UP000440578">
    <property type="component" value="Unassembled WGS sequence"/>
</dbReference>
<feature type="domain" description="Sulfotransferase" evidence="3">
    <location>
        <begin position="61"/>
        <end position="158"/>
    </location>
</feature>
<keyword evidence="2 4" id="KW-0808">Transferase</keyword>
<reference evidence="4 5" key="1">
    <citation type="submission" date="2019-07" db="EMBL/GenBank/DDBJ databases">
        <title>Draft genome assembly of a fouling barnacle, Amphibalanus amphitrite (Darwin, 1854): The first reference genome for Thecostraca.</title>
        <authorList>
            <person name="Kim W."/>
        </authorList>
    </citation>
    <scope>NUCLEOTIDE SEQUENCE [LARGE SCALE GENOMIC DNA]</scope>
    <source>
        <strain evidence="4">SNU_AA5</strain>
        <tissue evidence="4">Soma without cirri and trophi</tissue>
    </source>
</reference>
<proteinExistence type="inferred from homology"/>
<protein>
    <submittedName>
        <fullName evidence="4">Sulfotransferase 1C4</fullName>
    </submittedName>
</protein>
<name>A0A6A4WP09_AMPAM</name>
<evidence type="ECO:0000256" key="2">
    <source>
        <dbReference type="ARBA" id="ARBA00022679"/>
    </source>
</evidence>
<comment type="caution">
    <text evidence="4">The sequence shown here is derived from an EMBL/GenBank/DDBJ whole genome shotgun (WGS) entry which is preliminary data.</text>
</comment>
<comment type="similarity">
    <text evidence="1">Belongs to the sulfotransferase 1 family.</text>
</comment>
<dbReference type="OrthoDB" id="205623at2759"/>
<gene>
    <name evidence="4" type="primary">SULT1C4_8</name>
    <name evidence="4" type="ORF">FJT64_022850</name>
</gene>
<keyword evidence="5" id="KW-1185">Reference proteome</keyword>
<dbReference type="SUPFAM" id="SSF52540">
    <property type="entry name" value="P-loop containing nucleoside triphosphate hydrolases"/>
    <property type="match status" value="1"/>
</dbReference>
<dbReference type="EMBL" id="VIIS01000748">
    <property type="protein sequence ID" value="KAF0305470.1"/>
    <property type="molecule type" value="Genomic_DNA"/>
</dbReference>